<accession>A0A0B1S6B5</accession>
<evidence type="ECO:0000256" key="3">
    <source>
        <dbReference type="ARBA" id="ARBA00022737"/>
    </source>
</evidence>
<keyword evidence="3" id="KW-0677">Repeat</keyword>
<dbReference type="SUPFAM" id="SSF49562">
    <property type="entry name" value="C2 domain (Calcium/lipid-binding domain, CaLB)"/>
    <property type="match status" value="1"/>
</dbReference>
<evidence type="ECO:0000313" key="8">
    <source>
        <dbReference type="Proteomes" id="UP000053660"/>
    </source>
</evidence>
<evidence type="ECO:0000313" key="7">
    <source>
        <dbReference type="EMBL" id="KHJ78745.1"/>
    </source>
</evidence>
<name>A0A0B1S6B5_OESDE</name>
<dbReference type="Proteomes" id="UP000053660">
    <property type="component" value="Unassembled WGS sequence"/>
</dbReference>
<evidence type="ECO:0000256" key="4">
    <source>
        <dbReference type="ARBA" id="ARBA00022989"/>
    </source>
</evidence>
<proteinExistence type="predicted"/>
<dbReference type="GO" id="GO:0016020">
    <property type="term" value="C:membrane"/>
    <property type="evidence" value="ECO:0007669"/>
    <property type="project" value="UniProtKB-SubCell"/>
</dbReference>
<sequence length="229" mass="26412">MPSVSNRFEIPGELRPKFECFAVQVLCWGVRNLKKYNFLSIRRPFLELIVGDTETATDPIENVARDPNFDTPLITFPKVSLPSDLRFSPPLVINLYDSRAFRRQPLVGVCHLMDFAKYARTPSKKKALAEKSEWDEYENLIETEDAALAATPLIPSLRREDMPNLDWWSKYYASDGHPEKAPGFEESGIEYLKIFKEPLESVGSYNNFGDFLDTFTFVKSSMVWNDFYI</sequence>
<keyword evidence="2" id="KW-0812">Transmembrane</keyword>
<evidence type="ECO:0000256" key="1">
    <source>
        <dbReference type="ARBA" id="ARBA00004167"/>
    </source>
</evidence>
<keyword evidence="5" id="KW-0472">Membrane</keyword>
<comment type="subcellular location">
    <subcellularLocation>
        <location evidence="1">Membrane</location>
        <topology evidence="1">Single-pass membrane protein</topology>
    </subcellularLocation>
</comment>
<dbReference type="OrthoDB" id="270970at2759"/>
<keyword evidence="8" id="KW-1185">Reference proteome</keyword>
<dbReference type="PROSITE" id="PS50004">
    <property type="entry name" value="C2"/>
    <property type="match status" value="1"/>
</dbReference>
<protein>
    <submittedName>
        <fullName evidence="7">C2 domain protein</fullName>
    </submittedName>
</protein>
<dbReference type="AlphaFoldDB" id="A0A0B1S6B5"/>
<dbReference type="GO" id="GO:0061025">
    <property type="term" value="P:membrane fusion"/>
    <property type="evidence" value="ECO:0007669"/>
    <property type="project" value="TreeGrafter"/>
</dbReference>
<evidence type="ECO:0000256" key="5">
    <source>
        <dbReference type="ARBA" id="ARBA00023136"/>
    </source>
</evidence>
<gene>
    <name evidence="7" type="ORF">OESDEN_21632</name>
</gene>
<evidence type="ECO:0000259" key="6">
    <source>
        <dbReference type="PROSITE" id="PS50004"/>
    </source>
</evidence>
<feature type="domain" description="C2" evidence="6">
    <location>
        <begin position="4"/>
        <end position="128"/>
    </location>
</feature>
<dbReference type="InterPro" id="IPR000008">
    <property type="entry name" value="C2_dom"/>
</dbReference>
<dbReference type="EMBL" id="KN609288">
    <property type="protein sequence ID" value="KHJ78745.1"/>
    <property type="molecule type" value="Genomic_DNA"/>
</dbReference>
<reference evidence="7 8" key="1">
    <citation type="submission" date="2014-03" db="EMBL/GenBank/DDBJ databases">
        <title>Draft genome of the hookworm Oesophagostomum dentatum.</title>
        <authorList>
            <person name="Mitreva M."/>
        </authorList>
    </citation>
    <scope>NUCLEOTIDE SEQUENCE [LARGE SCALE GENOMIC DNA]</scope>
    <source>
        <strain evidence="7 8">OD-Hann</strain>
    </source>
</reference>
<dbReference type="InterPro" id="IPR037721">
    <property type="entry name" value="Ferlin"/>
</dbReference>
<keyword evidence="4" id="KW-1133">Transmembrane helix</keyword>
<organism evidence="7 8">
    <name type="scientific">Oesophagostomum dentatum</name>
    <name type="common">Nodular worm</name>
    <dbReference type="NCBI Taxonomy" id="61180"/>
    <lineage>
        <taxon>Eukaryota</taxon>
        <taxon>Metazoa</taxon>
        <taxon>Ecdysozoa</taxon>
        <taxon>Nematoda</taxon>
        <taxon>Chromadorea</taxon>
        <taxon>Rhabditida</taxon>
        <taxon>Rhabditina</taxon>
        <taxon>Rhabditomorpha</taxon>
        <taxon>Strongyloidea</taxon>
        <taxon>Strongylidae</taxon>
        <taxon>Oesophagostomum</taxon>
    </lineage>
</organism>
<dbReference type="InterPro" id="IPR035892">
    <property type="entry name" value="C2_domain_sf"/>
</dbReference>
<dbReference type="PANTHER" id="PTHR12546">
    <property type="entry name" value="FER-1-LIKE"/>
    <property type="match status" value="1"/>
</dbReference>
<evidence type="ECO:0000256" key="2">
    <source>
        <dbReference type="ARBA" id="ARBA00022692"/>
    </source>
</evidence>
<dbReference type="PANTHER" id="PTHR12546:SF33">
    <property type="entry name" value="SPERM VESICLE FUSION PROTEIN FER-1"/>
    <property type="match status" value="1"/>
</dbReference>
<dbReference type="GO" id="GO:0007009">
    <property type="term" value="P:plasma membrane organization"/>
    <property type="evidence" value="ECO:0007669"/>
    <property type="project" value="TreeGrafter"/>
</dbReference>